<sequence>MRHLIAIVGLIGLTGCNSAQSAKKEAEQEYAVGSYEQSLKAYQLCSAQNRDEPEKCGALARVMEADKKRYERETQGL</sequence>
<proteinExistence type="predicted"/>
<keyword evidence="2" id="KW-1185">Reference proteome</keyword>
<protein>
    <submittedName>
        <fullName evidence="1">Uncharacterized protein</fullName>
    </submittedName>
</protein>
<gene>
    <name evidence="1" type="ORF">F7D14_13585</name>
</gene>
<evidence type="ECO:0000313" key="1">
    <source>
        <dbReference type="EMBL" id="QGM98407.1"/>
    </source>
</evidence>
<dbReference type="EMBL" id="CP044331">
    <property type="protein sequence ID" value="QGM98407.1"/>
    <property type="molecule type" value="Genomic_DNA"/>
</dbReference>
<organism evidence="1 2">
    <name type="scientific">Methylocystis parvus</name>
    <dbReference type="NCBI Taxonomy" id="134"/>
    <lineage>
        <taxon>Bacteria</taxon>
        <taxon>Pseudomonadati</taxon>
        <taxon>Pseudomonadota</taxon>
        <taxon>Alphaproteobacteria</taxon>
        <taxon>Hyphomicrobiales</taxon>
        <taxon>Methylocystaceae</taxon>
        <taxon>Methylocystis</taxon>
    </lineage>
</organism>
<reference evidence="1 2" key="1">
    <citation type="submission" date="2019-09" db="EMBL/GenBank/DDBJ databases">
        <title>Isolation and complete genome sequencing of Methylocystis species.</title>
        <authorList>
            <person name="Rumah B.L."/>
            <person name="Stead C.E."/>
            <person name="Stevens B.C."/>
            <person name="Minton N.P."/>
            <person name="Grosse-Honebrink A."/>
            <person name="Zhang Y."/>
        </authorList>
    </citation>
    <scope>NUCLEOTIDE SEQUENCE [LARGE SCALE GENOMIC DNA]</scope>
    <source>
        <strain evidence="1 2">BRCS2</strain>
    </source>
</reference>
<evidence type="ECO:0000313" key="2">
    <source>
        <dbReference type="Proteomes" id="UP000422569"/>
    </source>
</evidence>
<dbReference type="Proteomes" id="UP000422569">
    <property type="component" value="Chromosome"/>
</dbReference>
<dbReference type="KEGG" id="mpar:F7D14_13585"/>
<accession>A0A6B8M0S1</accession>
<dbReference type="AlphaFoldDB" id="A0A6B8M0S1"/>
<dbReference type="RefSeq" id="WP_016918180.1">
    <property type="nucleotide sequence ID" value="NZ_CP044331.1"/>
</dbReference>
<dbReference type="PROSITE" id="PS51257">
    <property type="entry name" value="PROKAR_LIPOPROTEIN"/>
    <property type="match status" value="1"/>
</dbReference>
<name>A0A6B8M0S1_9HYPH</name>